<reference evidence="4" key="2">
    <citation type="submission" date="2025-08" db="UniProtKB">
        <authorList>
            <consortium name="RefSeq"/>
        </authorList>
    </citation>
    <scope>IDENTIFICATION</scope>
    <source>
        <tissue evidence="4">Young leaves</tissue>
    </source>
</reference>
<dbReference type="PANTHER" id="PTHR44259:SF114">
    <property type="entry name" value="OS06G0707300 PROTEIN"/>
    <property type="match status" value="1"/>
</dbReference>
<organism evidence="3 4">
    <name type="scientific">Phoenix dactylifera</name>
    <name type="common">Date palm</name>
    <dbReference type="NCBI Taxonomy" id="42345"/>
    <lineage>
        <taxon>Eukaryota</taxon>
        <taxon>Viridiplantae</taxon>
        <taxon>Streptophyta</taxon>
        <taxon>Embryophyta</taxon>
        <taxon>Tracheophyta</taxon>
        <taxon>Spermatophyta</taxon>
        <taxon>Magnoliopsida</taxon>
        <taxon>Liliopsida</taxon>
        <taxon>Arecaceae</taxon>
        <taxon>Coryphoideae</taxon>
        <taxon>Phoeniceae</taxon>
        <taxon>Phoenix</taxon>
    </lineage>
</organism>
<dbReference type="SUPFAM" id="SSF81383">
    <property type="entry name" value="F-box domain"/>
    <property type="match status" value="1"/>
</dbReference>
<dbReference type="Gene3D" id="1.20.1280.50">
    <property type="match status" value="1"/>
</dbReference>
<proteinExistence type="predicted"/>
<evidence type="ECO:0000313" key="3">
    <source>
        <dbReference type="Proteomes" id="UP000228380"/>
    </source>
</evidence>
<reference evidence="3" key="1">
    <citation type="journal article" date="2019" name="Nat. Commun.">
        <title>Genome-wide association mapping of date palm fruit traits.</title>
        <authorList>
            <person name="Hazzouri K.M."/>
            <person name="Gros-Balthazard M."/>
            <person name="Flowers J.M."/>
            <person name="Copetti D."/>
            <person name="Lemansour A."/>
            <person name="Lebrun M."/>
            <person name="Masmoudi K."/>
            <person name="Ferrand S."/>
            <person name="Dhar M.I."/>
            <person name="Fresquez Z.A."/>
            <person name="Rosas U."/>
            <person name="Zhang J."/>
            <person name="Talag J."/>
            <person name="Lee S."/>
            <person name="Kudrna D."/>
            <person name="Powell R.F."/>
            <person name="Leitch I.J."/>
            <person name="Krueger R.R."/>
            <person name="Wing R.A."/>
            <person name="Amiri K.M.A."/>
            <person name="Purugganan M.D."/>
        </authorList>
    </citation>
    <scope>NUCLEOTIDE SEQUENCE [LARGE SCALE GENOMIC DNA]</scope>
    <source>
        <strain evidence="3">cv. Khalas</strain>
    </source>
</reference>
<dbReference type="AlphaFoldDB" id="A0A8B9A863"/>
<feature type="domain" description="F-box" evidence="1">
    <location>
        <begin position="20"/>
        <end position="55"/>
    </location>
</feature>
<evidence type="ECO:0000313" key="4">
    <source>
        <dbReference type="RefSeq" id="XP_038981892.1"/>
    </source>
</evidence>
<dbReference type="GeneID" id="120110584"/>
<accession>A0A8B9A863</accession>
<dbReference type="OrthoDB" id="747475at2759"/>
<evidence type="ECO:0000259" key="2">
    <source>
        <dbReference type="Pfam" id="PF03478"/>
    </source>
</evidence>
<sequence>MASSCTRTEGVEEEKGGPEWSQLPKELLELIAKKVALLSDYIRFRSVCKSWRSAAQPGNLRPQPPFLLLPHNLFIDSRSFFSLYTGKTHTLSVPGTSNKTILASSCGWMLLLDIAAIGVSLLNPVTGAQIQLPPPTSFRERPGLDWSYLFYRWEGFLSLGPDSSQRDWVVMVLCHDGSKDIHYCRPGDGAWSLLKANSAGVPSSVAYAKGQFCVLDRHGHLTIYAAALAAAAAEAAPPSRVILSSLLPPSTVPAKYYLGKASEAELLLLAHSSKFADPDNGVSKDFKLFKLDLGARLLEWSEINGIDGKTLFLTLGHCSMARARDFPGLGEDCVYFEALFDFLQYWDGQFRHIEALNLKNGVYESVWHAWKDLSKDLTDPIWVSFSLC</sequence>
<dbReference type="Proteomes" id="UP000228380">
    <property type="component" value="Chromosome 4"/>
</dbReference>
<feature type="domain" description="KIB1-4 beta-propeller" evidence="2">
    <location>
        <begin position="80"/>
        <end position="341"/>
    </location>
</feature>
<protein>
    <submittedName>
        <fullName evidence="4">F-box protein At4g35733-like</fullName>
    </submittedName>
</protein>
<dbReference type="KEGG" id="pda:120110584"/>
<dbReference type="PANTHER" id="PTHR44259">
    <property type="entry name" value="OS07G0183000 PROTEIN-RELATED"/>
    <property type="match status" value="1"/>
</dbReference>
<dbReference type="Pfam" id="PF03478">
    <property type="entry name" value="Beta-prop_KIB1-4"/>
    <property type="match status" value="1"/>
</dbReference>
<dbReference type="InterPro" id="IPR036047">
    <property type="entry name" value="F-box-like_dom_sf"/>
</dbReference>
<name>A0A8B9A863_PHODC</name>
<gene>
    <name evidence="4" type="primary">LOC120110584</name>
</gene>
<keyword evidence="3" id="KW-1185">Reference proteome</keyword>
<dbReference type="InterPro" id="IPR050942">
    <property type="entry name" value="F-box_BR-signaling"/>
</dbReference>
<dbReference type="InterPro" id="IPR001810">
    <property type="entry name" value="F-box_dom"/>
</dbReference>
<dbReference type="RefSeq" id="XP_038981892.1">
    <property type="nucleotide sequence ID" value="XM_039125964.1"/>
</dbReference>
<dbReference type="InterPro" id="IPR005174">
    <property type="entry name" value="KIB1-4_b-propeller"/>
</dbReference>
<evidence type="ECO:0000259" key="1">
    <source>
        <dbReference type="Pfam" id="PF00646"/>
    </source>
</evidence>
<dbReference type="Pfam" id="PF00646">
    <property type="entry name" value="F-box"/>
    <property type="match status" value="1"/>
</dbReference>